<feature type="binding site" evidence="8">
    <location>
        <position position="100"/>
    </location>
    <ligand>
        <name>ATP</name>
        <dbReference type="ChEBI" id="CHEBI:30616"/>
    </ligand>
</feature>
<protein>
    <recommendedName>
        <fullName evidence="8">Protein nucleotidyltransferase YdiU</fullName>
        <ecNumber evidence="8">2.7.7.-</ecNumber>
    </recommendedName>
    <alternativeName>
        <fullName evidence="8">Protein adenylyltransferase YdiU</fullName>
        <ecNumber evidence="8">2.7.7.108</ecNumber>
    </alternativeName>
    <alternativeName>
        <fullName evidence="8">Protein uridylyltransferase YdiU</fullName>
        <ecNumber evidence="8">2.7.7.-</ecNumber>
    </alternativeName>
</protein>
<comment type="cofactor">
    <cofactor evidence="8">
        <name>Mg(2+)</name>
        <dbReference type="ChEBI" id="CHEBI:18420"/>
    </cofactor>
    <cofactor evidence="8">
        <name>Mn(2+)</name>
        <dbReference type="ChEBI" id="CHEBI:29035"/>
    </cofactor>
</comment>
<evidence type="ECO:0000256" key="6">
    <source>
        <dbReference type="ARBA" id="ARBA00022840"/>
    </source>
</evidence>
<keyword evidence="6 8" id="KW-0067">ATP-binding</keyword>
<dbReference type="AlphaFoldDB" id="A0A1L6FEN5"/>
<evidence type="ECO:0000313" key="10">
    <source>
        <dbReference type="Proteomes" id="UP000185739"/>
    </source>
</evidence>
<comment type="catalytic activity">
    <reaction evidence="8">
        <text>L-threonyl-[protein] + ATP = 3-O-(5'-adenylyl)-L-threonyl-[protein] + diphosphate</text>
        <dbReference type="Rhea" id="RHEA:54292"/>
        <dbReference type="Rhea" id="RHEA-COMP:11060"/>
        <dbReference type="Rhea" id="RHEA-COMP:13847"/>
        <dbReference type="ChEBI" id="CHEBI:30013"/>
        <dbReference type="ChEBI" id="CHEBI:30616"/>
        <dbReference type="ChEBI" id="CHEBI:33019"/>
        <dbReference type="ChEBI" id="CHEBI:138113"/>
        <dbReference type="EC" id="2.7.7.108"/>
    </reaction>
</comment>
<feature type="binding site" evidence="8">
    <location>
        <position position="280"/>
    </location>
    <ligand>
        <name>Mg(2+)</name>
        <dbReference type="ChEBI" id="CHEBI:18420"/>
    </ligand>
</feature>
<dbReference type="STRING" id="96773.Tchl_2555"/>
<sequence length="526" mass="59233">MKFDNRFVHELPGDPESGRHVRPVHEACYSRVDPLPVRAPALLAWSREVGELLGLDETDARSREFAEVFAGNRLLPGMEPYAACYGGHQFGNWAGQLGDGRAITLGEVINRRGERWELQLKGAGPTPYSRHADGRAVLRSSLREFLCSEAMHHLGVPTTRALSLVGSGEEVVRDMLYDGHPRPEPGAVVCRVAPSFIRFGSFEIFASRGEESVLERLIDFTIARDFSGLADDTDPASRRVRWFEEVCRRTALMVAHWMRVGFVHGVMNTDNMSILGLTIDYGPYGWIDDFDPDWTPNTTDAFHRRYRFGEQPRIAHWNLWQLANAIYPVVRDVGALERGLALYAEAYEAEHRRLMREKLGLTRWLDGEEGGAGGADEALLGDLHRLLREGEMDMTLFFRRLAGFDPAAVQPGLFDDVFYDAARREASAGELERWLQRYAARVDGEGVPQALRSERMNQVNPLYVPRNYLAQQAIDAAEGGDLSVLEQWLEVLRRPYVEQPGGERFAGKRPDWARNKPGCSMLSCSS</sequence>
<gene>
    <name evidence="8" type="primary">ydiU</name>
    <name evidence="8" type="synonym">selO</name>
    <name evidence="9" type="ORF">Tchl_2555</name>
</gene>
<evidence type="ECO:0000313" key="9">
    <source>
        <dbReference type="EMBL" id="APR05381.1"/>
    </source>
</evidence>
<feature type="binding site" evidence="8">
    <location>
        <position position="121"/>
    </location>
    <ligand>
        <name>ATP</name>
        <dbReference type="ChEBI" id="CHEBI:30616"/>
    </ligand>
</feature>
<evidence type="ECO:0000256" key="7">
    <source>
        <dbReference type="ARBA" id="ARBA00022842"/>
    </source>
</evidence>
<comment type="catalytic activity">
    <reaction evidence="8">
        <text>L-seryl-[protein] + UTP = O-(5'-uridylyl)-L-seryl-[protein] + diphosphate</text>
        <dbReference type="Rhea" id="RHEA:64604"/>
        <dbReference type="Rhea" id="RHEA-COMP:9863"/>
        <dbReference type="Rhea" id="RHEA-COMP:16635"/>
        <dbReference type="ChEBI" id="CHEBI:29999"/>
        <dbReference type="ChEBI" id="CHEBI:33019"/>
        <dbReference type="ChEBI" id="CHEBI:46398"/>
        <dbReference type="ChEBI" id="CHEBI:156051"/>
    </reaction>
</comment>
<feature type="binding site" evidence="8">
    <location>
        <position position="98"/>
    </location>
    <ligand>
        <name>ATP</name>
        <dbReference type="ChEBI" id="CHEBI:30616"/>
    </ligand>
</feature>
<comment type="catalytic activity">
    <reaction evidence="8">
        <text>L-tyrosyl-[protein] + ATP = O-(5'-adenylyl)-L-tyrosyl-[protein] + diphosphate</text>
        <dbReference type="Rhea" id="RHEA:54288"/>
        <dbReference type="Rhea" id="RHEA-COMP:10136"/>
        <dbReference type="Rhea" id="RHEA-COMP:13846"/>
        <dbReference type="ChEBI" id="CHEBI:30616"/>
        <dbReference type="ChEBI" id="CHEBI:33019"/>
        <dbReference type="ChEBI" id="CHEBI:46858"/>
        <dbReference type="ChEBI" id="CHEBI:83624"/>
        <dbReference type="EC" id="2.7.7.108"/>
    </reaction>
</comment>
<dbReference type="GO" id="GO:0005524">
    <property type="term" value="F:ATP binding"/>
    <property type="evidence" value="ECO:0007669"/>
    <property type="project" value="UniProtKB-UniRule"/>
</dbReference>
<feature type="binding site" evidence="8">
    <location>
        <position position="280"/>
    </location>
    <ligand>
        <name>ATP</name>
        <dbReference type="ChEBI" id="CHEBI:30616"/>
    </ligand>
</feature>
<dbReference type="HAMAP" id="MF_00692">
    <property type="entry name" value="SelO"/>
    <property type="match status" value="1"/>
</dbReference>
<feature type="binding site" evidence="8">
    <location>
        <position position="271"/>
    </location>
    <ligand>
        <name>Mg(2+)</name>
        <dbReference type="ChEBI" id="CHEBI:18420"/>
    </ligand>
</feature>
<evidence type="ECO:0000256" key="8">
    <source>
        <dbReference type="HAMAP-Rule" id="MF_00692"/>
    </source>
</evidence>
<keyword evidence="8" id="KW-0464">Manganese</keyword>
<keyword evidence="5 8" id="KW-0547">Nucleotide-binding</keyword>
<feature type="binding site" evidence="8">
    <location>
        <position position="191"/>
    </location>
    <ligand>
        <name>ATP</name>
        <dbReference type="ChEBI" id="CHEBI:30616"/>
    </ligand>
</feature>
<evidence type="ECO:0000256" key="1">
    <source>
        <dbReference type="ARBA" id="ARBA00009747"/>
    </source>
</evidence>
<dbReference type="EC" id="2.7.7.-" evidence="8"/>
<dbReference type="PANTHER" id="PTHR32057">
    <property type="entry name" value="PROTEIN ADENYLYLTRANSFERASE SELO, MITOCHONDRIAL"/>
    <property type="match status" value="1"/>
</dbReference>
<evidence type="ECO:0000256" key="4">
    <source>
        <dbReference type="ARBA" id="ARBA00022723"/>
    </source>
</evidence>
<keyword evidence="4 8" id="KW-0479">Metal-binding</keyword>
<comment type="catalytic activity">
    <reaction evidence="8">
        <text>L-seryl-[protein] + ATP = 3-O-(5'-adenylyl)-L-seryl-[protein] + diphosphate</text>
        <dbReference type="Rhea" id="RHEA:58120"/>
        <dbReference type="Rhea" id="RHEA-COMP:9863"/>
        <dbReference type="Rhea" id="RHEA-COMP:15073"/>
        <dbReference type="ChEBI" id="CHEBI:29999"/>
        <dbReference type="ChEBI" id="CHEBI:30616"/>
        <dbReference type="ChEBI" id="CHEBI:33019"/>
        <dbReference type="ChEBI" id="CHEBI:142516"/>
        <dbReference type="EC" id="2.7.7.108"/>
    </reaction>
</comment>
<dbReference type="InterPro" id="IPR003846">
    <property type="entry name" value="SelO"/>
</dbReference>
<feature type="binding site" evidence="8">
    <location>
        <position position="134"/>
    </location>
    <ligand>
        <name>ATP</name>
        <dbReference type="ChEBI" id="CHEBI:30616"/>
    </ligand>
</feature>
<organism evidence="9 10">
    <name type="scientific">Thauera chlorobenzoica</name>
    <dbReference type="NCBI Taxonomy" id="96773"/>
    <lineage>
        <taxon>Bacteria</taxon>
        <taxon>Pseudomonadati</taxon>
        <taxon>Pseudomonadota</taxon>
        <taxon>Betaproteobacteria</taxon>
        <taxon>Rhodocyclales</taxon>
        <taxon>Zoogloeaceae</taxon>
        <taxon>Thauera</taxon>
    </lineage>
</organism>
<dbReference type="KEGG" id="tcl:Tchl_2555"/>
<dbReference type="NCBIfam" id="NF000658">
    <property type="entry name" value="PRK00029.1"/>
    <property type="match status" value="1"/>
</dbReference>
<keyword evidence="10" id="KW-1185">Reference proteome</keyword>
<evidence type="ECO:0000256" key="2">
    <source>
        <dbReference type="ARBA" id="ARBA00022679"/>
    </source>
</evidence>
<dbReference type="Proteomes" id="UP000185739">
    <property type="component" value="Chromosome"/>
</dbReference>
<feature type="binding site" evidence="8">
    <location>
        <position position="198"/>
    </location>
    <ligand>
        <name>ATP</name>
        <dbReference type="ChEBI" id="CHEBI:30616"/>
    </ligand>
</feature>
<evidence type="ECO:0000256" key="3">
    <source>
        <dbReference type="ARBA" id="ARBA00022695"/>
    </source>
</evidence>
<reference evidence="9 10" key="1">
    <citation type="submission" date="2016-12" db="EMBL/GenBank/DDBJ databases">
        <title>Complete genome sequence of Thauera chlorobenzoica, a Betaproteobacterium degrading haloaromatics anaerobically to CO2 and halides.</title>
        <authorList>
            <person name="Goris T."/>
            <person name="Mergelsberg M."/>
            <person name="Boll M."/>
        </authorList>
    </citation>
    <scope>NUCLEOTIDE SEQUENCE [LARGE SCALE GENOMIC DNA]</scope>
    <source>
        <strain evidence="9 10">3CB1</strain>
    </source>
</reference>
<feature type="active site" description="Proton acceptor" evidence="8">
    <location>
        <position position="270"/>
    </location>
</feature>
<comment type="catalytic activity">
    <reaction evidence="8">
        <text>L-histidyl-[protein] + UTP = N(tele)-(5'-uridylyl)-L-histidyl-[protein] + diphosphate</text>
        <dbReference type="Rhea" id="RHEA:83891"/>
        <dbReference type="Rhea" id="RHEA-COMP:9745"/>
        <dbReference type="Rhea" id="RHEA-COMP:20239"/>
        <dbReference type="ChEBI" id="CHEBI:29979"/>
        <dbReference type="ChEBI" id="CHEBI:33019"/>
        <dbReference type="ChEBI" id="CHEBI:46398"/>
        <dbReference type="ChEBI" id="CHEBI:233474"/>
    </reaction>
</comment>
<dbReference type="GO" id="GO:0000287">
    <property type="term" value="F:magnesium ion binding"/>
    <property type="evidence" value="ECO:0007669"/>
    <property type="project" value="UniProtKB-UniRule"/>
</dbReference>
<feature type="binding site" evidence="8">
    <location>
        <position position="101"/>
    </location>
    <ligand>
        <name>ATP</name>
        <dbReference type="ChEBI" id="CHEBI:30616"/>
    </ligand>
</feature>
<feature type="binding site" evidence="8">
    <location>
        <position position="133"/>
    </location>
    <ligand>
        <name>ATP</name>
        <dbReference type="ChEBI" id="CHEBI:30616"/>
    </ligand>
</feature>
<dbReference type="PANTHER" id="PTHR32057:SF14">
    <property type="entry name" value="PROTEIN ADENYLYLTRANSFERASE SELO, MITOCHONDRIAL"/>
    <property type="match status" value="1"/>
</dbReference>
<name>A0A1L6FEN5_9RHOO</name>
<keyword evidence="3 8" id="KW-0548">Nucleotidyltransferase</keyword>
<comment type="function">
    <text evidence="8">Nucleotidyltransferase involved in the post-translational modification of proteins. It can catalyze the addition of adenosine monophosphate (AMP) or uridine monophosphate (UMP) to a protein, resulting in modifications known as AMPylation and UMPylation.</text>
</comment>
<dbReference type="GO" id="GO:0030145">
    <property type="term" value="F:manganese ion binding"/>
    <property type="evidence" value="ECO:0007669"/>
    <property type="project" value="UniProtKB-UniRule"/>
</dbReference>
<evidence type="ECO:0000256" key="5">
    <source>
        <dbReference type="ARBA" id="ARBA00022741"/>
    </source>
</evidence>
<keyword evidence="2 8" id="KW-0808">Transferase</keyword>
<dbReference type="EC" id="2.7.7.108" evidence="8"/>
<keyword evidence="7 8" id="KW-0460">Magnesium</keyword>
<accession>A0A1L6FEN5</accession>
<dbReference type="GO" id="GO:0070733">
    <property type="term" value="F:AMPylase activity"/>
    <property type="evidence" value="ECO:0007669"/>
    <property type="project" value="UniProtKB-EC"/>
</dbReference>
<proteinExistence type="inferred from homology"/>
<comment type="catalytic activity">
    <reaction evidence="8">
        <text>L-tyrosyl-[protein] + UTP = O-(5'-uridylyl)-L-tyrosyl-[protein] + diphosphate</text>
        <dbReference type="Rhea" id="RHEA:83887"/>
        <dbReference type="Rhea" id="RHEA-COMP:10136"/>
        <dbReference type="Rhea" id="RHEA-COMP:20238"/>
        <dbReference type="ChEBI" id="CHEBI:33019"/>
        <dbReference type="ChEBI" id="CHEBI:46398"/>
        <dbReference type="ChEBI" id="CHEBI:46858"/>
        <dbReference type="ChEBI" id="CHEBI:90602"/>
    </reaction>
</comment>
<dbReference type="Pfam" id="PF02696">
    <property type="entry name" value="SelO"/>
    <property type="match status" value="1"/>
</dbReference>
<comment type="similarity">
    <text evidence="1 8">Belongs to the SELO family.</text>
</comment>
<dbReference type="EMBL" id="CP018839">
    <property type="protein sequence ID" value="APR05381.1"/>
    <property type="molecule type" value="Genomic_DNA"/>
</dbReference>